<feature type="transmembrane region" description="Helical" evidence="7">
    <location>
        <begin position="53"/>
        <end position="73"/>
    </location>
</feature>
<dbReference type="EMBL" id="CP097332">
    <property type="protein sequence ID" value="UQX88243.1"/>
    <property type="molecule type" value="Genomic_DNA"/>
</dbReference>
<evidence type="ECO:0000256" key="4">
    <source>
        <dbReference type="ARBA" id="ARBA00022989"/>
    </source>
</evidence>
<sequence>MAGEDSTRHWHQVRQIVRPTLGVLALLLVINYVLLPQIAGARKTIHLLSGVNVWWLVVAAAAEIASLLAYVRLSQLTLRWPSLRFRTMSQIDLSTLALSHVVPAGSLVGVGVGYALIVRAGVPRSQAVTGKTVQTVGSAVILNVILAVGLCAALVLHGSDPLYGPIAAAGLVLLVSVAIITVLVLRRQQRIIELLTRLLSRLPHVDPAVGQRLVSSLADTLRTLGRDRTFLRQTLLWATLNWMLDALSLWCSVRAFGHALGPVGLVVAYGLANVAAALPFTPGGLGIVEGILVPTLVAFNTTRGIAILGVLAWRLFSFWIPIPIGLACYAPLVARGDHTEEPEPDGDEAEQTEPGAREPRT</sequence>
<evidence type="ECO:0000256" key="3">
    <source>
        <dbReference type="ARBA" id="ARBA00022692"/>
    </source>
</evidence>
<feature type="transmembrane region" description="Helical" evidence="7">
    <location>
        <begin position="276"/>
        <end position="299"/>
    </location>
</feature>
<keyword evidence="9" id="KW-1185">Reference proteome</keyword>
<dbReference type="PANTHER" id="PTHR39087">
    <property type="entry name" value="UPF0104 MEMBRANE PROTEIN MJ1595"/>
    <property type="match status" value="1"/>
</dbReference>
<keyword evidence="5 7" id="KW-0472">Membrane</keyword>
<feature type="transmembrane region" description="Helical" evidence="7">
    <location>
        <begin position="311"/>
        <end position="332"/>
    </location>
</feature>
<evidence type="ECO:0000313" key="8">
    <source>
        <dbReference type="EMBL" id="UQX88243.1"/>
    </source>
</evidence>
<feature type="transmembrane region" description="Helical" evidence="7">
    <location>
        <begin position="235"/>
        <end position="256"/>
    </location>
</feature>
<protein>
    <submittedName>
        <fullName evidence="8">Flippase-like domain-containing protein</fullName>
    </submittedName>
</protein>
<keyword evidence="3 7" id="KW-0812">Transmembrane</keyword>
<dbReference type="Proteomes" id="UP001056336">
    <property type="component" value="Chromosome"/>
</dbReference>
<evidence type="ECO:0000256" key="5">
    <source>
        <dbReference type="ARBA" id="ARBA00023136"/>
    </source>
</evidence>
<reference evidence="8" key="2">
    <citation type="submission" date="2022-05" db="EMBL/GenBank/DDBJ databases">
        <authorList>
            <person name="Kim J.-S."/>
            <person name="Lee K."/>
            <person name="Suh M."/>
            <person name="Eom M."/>
            <person name="Kim J.-S."/>
            <person name="Kim D.-S."/>
            <person name="Ko S.-H."/>
            <person name="Shin Y."/>
            <person name="Lee J.-S."/>
        </authorList>
    </citation>
    <scope>NUCLEOTIDE SEQUENCE</scope>
    <source>
        <strain evidence="8">N237</strain>
    </source>
</reference>
<dbReference type="Pfam" id="PF03706">
    <property type="entry name" value="LPG_synthase_TM"/>
    <property type="match status" value="1"/>
</dbReference>
<keyword evidence="4 7" id="KW-1133">Transmembrane helix</keyword>
<feature type="transmembrane region" description="Helical" evidence="7">
    <location>
        <begin position="93"/>
        <end position="116"/>
    </location>
</feature>
<dbReference type="PANTHER" id="PTHR39087:SF2">
    <property type="entry name" value="UPF0104 MEMBRANE PROTEIN MJ1595"/>
    <property type="match status" value="1"/>
</dbReference>
<evidence type="ECO:0000256" key="6">
    <source>
        <dbReference type="SAM" id="MobiDB-lite"/>
    </source>
</evidence>
<keyword evidence="2" id="KW-1003">Cell membrane</keyword>
<feature type="compositionally biased region" description="Acidic residues" evidence="6">
    <location>
        <begin position="342"/>
        <end position="351"/>
    </location>
</feature>
<feature type="region of interest" description="Disordered" evidence="6">
    <location>
        <begin position="337"/>
        <end position="361"/>
    </location>
</feature>
<gene>
    <name evidence="8" type="ORF">M6D93_18440</name>
</gene>
<name>A0ABY4QY47_9ACTN</name>
<organism evidence="8 9">
    <name type="scientific">Jatrophihabitans telluris</name>
    <dbReference type="NCBI Taxonomy" id="2038343"/>
    <lineage>
        <taxon>Bacteria</taxon>
        <taxon>Bacillati</taxon>
        <taxon>Actinomycetota</taxon>
        <taxon>Actinomycetes</taxon>
        <taxon>Jatrophihabitantales</taxon>
        <taxon>Jatrophihabitantaceae</taxon>
        <taxon>Jatrophihabitans</taxon>
    </lineage>
</organism>
<evidence type="ECO:0000313" key="9">
    <source>
        <dbReference type="Proteomes" id="UP001056336"/>
    </source>
</evidence>
<dbReference type="NCBIfam" id="TIGR00374">
    <property type="entry name" value="flippase-like domain"/>
    <property type="match status" value="1"/>
</dbReference>
<feature type="transmembrane region" description="Helical" evidence="7">
    <location>
        <begin position="162"/>
        <end position="185"/>
    </location>
</feature>
<evidence type="ECO:0000256" key="7">
    <source>
        <dbReference type="SAM" id="Phobius"/>
    </source>
</evidence>
<feature type="transmembrane region" description="Helical" evidence="7">
    <location>
        <begin position="136"/>
        <end position="156"/>
    </location>
</feature>
<proteinExistence type="predicted"/>
<feature type="transmembrane region" description="Helical" evidence="7">
    <location>
        <begin position="20"/>
        <end position="41"/>
    </location>
</feature>
<evidence type="ECO:0000256" key="2">
    <source>
        <dbReference type="ARBA" id="ARBA00022475"/>
    </source>
</evidence>
<dbReference type="RefSeq" id="WP_249771555.1">
    <property type="nucleotide sequence ID" value="NZ_CP097332.1"/>
</dbReference>
<accession>A0ABY4QY47</accession>
<dbReference type="InterPro" id="IPR022791">
    <property type="entry name" value="L-PG_synthase/AglD"/>
</dbReference>
<comment type="subcellular location">
    <subcellularLocation>
        <location evidence="1">Cell membrane</location>
        <topology evidence="1">Multi-pass membrane protein</topology>
    </subcellularLocation>
</comment>
<reference evidence="8" key="1">
    <citation type="journal article" date="2018" name="Int. J. Syst. Evol. Microbiol.">
        <title>Jatrophihabitans telluris sp. nov., isolated from sediment soil of lava forest wetlands and the emended description of the genus Jatrophihabitans.</title>
        <authorList>
            <person name="Lee K.C."/>
            <person name="Suh M.K."/>
            <person name="Eom M.K."/>
            <person name="Kim K.K."/>
            <person name="Kim J.S."/>
            <person name="Kim D.S."/>
            <person name="Ko S.H."/>
            <person name="Shin Y.K."/>
            <person name="Lee J.S."/>
        </authorList>
    </citation>
    <scope>NUCLEOTIDE SEQUENCE</scope>
    <source>
        <strain evidence="8">N237</strain>
    </source>
</reference>
<evidence type="ECO:0000256" key="1">
    <source>
        <dbReference type="ARBA" id="ARBA00004651"/>
    </source>
</evidence>